<dbReference type="EMBL" id="VIWU01000001">
    <property type="protein sequence ID" value="TWF82402.1"/>
    <property type="molecule type" value="Genomic_DNA"/>
</dbReference>
<evidence type="ECO:0008006" key="3">
    <source>
        <dbReference type="Google" id="ProtNLM"/>
    </source>
</evidence>
<gene>
    <name evidence="1" type="ORF">FHX44_118351</name>
</gene>
<proteinExistence type="predicted"/>
<protein>
    <recommendedName>
        <fullName evidence="3">Carboxymuconolactone decarboxylase family protein</fullName>
    </recommendedName>
</protein>
<sequence length="110" mass="11415">MLDEDEKRAGHRALVDRVLNGEGSASAEERARAFAGDGLSPPLDVLIGKVVDRPAQVTEADLAAAKASGCTEGQLFELVVCAAVGRSARLYEAGLAALAEAIEGRQDHAT</sequence>
<dbReference type="RefSeq" id="WP_147260717.1">
    <property type="nucleotide sequence ID" value="NZ_VIWU01000001.1"/>
</dbReference>
<comment type="caution">
    <text evidence="1">The sequence shown here is derived from an EMBL/GenBank/DDBJ whole genome shotgun (WGS) entry which is preliminary data.</text>
</comment>
<evidence type="ECO:0000313" key="2">
    <source>
        <dbReference type="Proteomes" id="UP000321261"/>
    </source>
</evidence>
<accession>A0A561T5M0</accession>
<organism evidence="1 2">
    <name type="scientific">Pseudonocardia hierapolitana</name>
    <dbReference type="NCBI Taxonomy" id="1128676"/>
    <lineage>
        <taxon>Bacteria</taxon>
        <taxon>Bacillati</taxon>
        <taxon>Actinomycetota</taxon>
        <taxon>Actinomycetes</taxon>
        <taxon>Pseudonocardiales</taxon>
        <taxon>Pseudonocardiaceae</taxon>
        <taxon>Pseudonocardia</taxon>
    </lineage>
</organism>
<reference evidence="1 2" key="1">
    <citation type="submission" date="2019-06" db="EMBL/GenBank/DDBJ databases">
        <title>Sequencing the genomes of 1000 actinobacteria strains.</title>
        <authorList>
            <person name="Klenk H.-P."/>
        </authorList>
    </citation>
    <scope>NUCLEOTIDE SEQUENCE [LARGE SCALE GENOMIC DNA]</scope>
    <source>
        <strain evidence="1 2">DSM 45671</strain>
    </source>
</reference>
<dbReference type="Proteomes" id="UP000321261">
    <property type="component" value="Unassembled WGS sequence"/>
</dbReference>
<dbReference type="Gene3D" id="1.20.1290.10">
    <property type="entry name" value="AhpD-like"/>
    <property type="match status" value="1"/>
</dbReference>
<dbReference type="AlphaFoldDB" id="A0A561T5M0"/>
<dbReference type="OrthoDB" id="3391501at2"/>
<keyword evidence="2" id="KW-1185">Reference proteome</keyword>
<dbReference type="InterPro" id="IPR029032">
    <property type="entry name" value="AhpD-like"/>
</dbReference>
<evidence type="ECO:0000313" key="1">
    <source>
        <dbReference type="EMBL" id="TWF82402.1"/>
    </source>
</evidence>
<name>A0A561T5M0_9PSEU</name>